<dbReference type="EMBL" id="CP001032">
    <property type="protein sequence ID" value="ACB75586.1"/>
    <property type="molecule type" value="Genomic_DNA"/>
</dbReference>
<protein>
    <submittedName>
        <fullName evidence="3">Uncharacterized protein</fullName>
    </submittedName>
</protein>
<feature type="signal peptide" evidence="2">
    <location>
        <begin position="1"/>
        <end position="30"/>
    </location>
</feature>
<feature type="compositionally biased region" description="Polar residues" evidence="1">
    <location>
        <begin position="93"/>
        <end position="105"/>
    </location>
</feature>
<proteinExistence type="predicted"/>
<feature type="compositionally biased region" description="Polar residues" evidence="1">
    <location>
        <begin position="114"/>
        <end position="123"/>
    </location>
</feature>
<keyword evidence="2" id="KW-0732">Signal</keyword>
<dbReference type="STRING" id="452637.Oter_2304"/>
<feature type="region of interest" description="Disordered" evidence="1">
    <location>
        <begin position="57"/>
        <end position="150"/>
    </location>
</feature>
<dbReference type="Proteomes" id="UP000007013">
    <property type="component" value="Chromosome"/>
</dbReference>
<feature type="compositionally biased region" description="Low complexity" evidence="1">
    <location>
        <begin position="137"/>
        <end position="150"/>
    </location>
</feature>
<keyword evidence="4" id="KW-1185">Reference proteome</keyword>
<reference evidence="3 4" key="1">
    <citation type="journal article" date="2011" name="J. Bacteriol.">
        <title>Genome sequence of the verrucomicrobium Opitutus terrae PB90-1, an abundant inhabitant of rice paddy soil ecosystems.</title>
        <authorList>
            <person name="van Passel M.W."/>
            <person name="Kant R."/>
            <person name="Palva A."/>
            <person name="Copeland A."/>
            <person name="Lucas S."/>
            <person name="Lapidus A."/>
            <person name="Glavina del Rio T."/>
            <person name="Pitluck S."/>
            <person name="Goltsman E."/>
            <person name="Clum A."/>
            <person name="Sun H."/>
            <person name="Schmutz J."/>
            <person name="Larimer F.W."/>
            <person name="Land M.L."/>
            <person name="Hauser L."/>
            <person name="Kyrpides N."/>
            <person name="Mikhailova N."/>
            <person name="Richardson P.P."/>
            <person name="Janssen P.H."/>
            <person name="de Vos W.M."/>
            <person name="Smidt H."/>
        </authorList>
    </citation>
    <scope>NUCLEOTIDE SEQUENCE [LARGE SCALE GENOMIC DNA]</scope>
    <source>
        <strain evidence="4">DSM 11246 / JCM 15787 / PB90-1</strain>
    </source>
</reference>
<evidence type="ECO:0000256" key="2">
    <source>
        <dbReference type="SAM" id="SignalP"/>
    </source>
</evidence>
<evidence type="ECO:0000313" key="3">
    <source>
        <dbReference type="EMBL" id="ACB75586.1"/>
    </source>
</evidence>
<dbReference type="HOGENOM" id="CLU_1738662_0_0_0"/>
<dbReference type="RefSeq" id="WP_012375123.1">
    <property type="nucleotide sequence ID" value="NC_010571.1"/>
</dbReference>
<feature type="chain" id="PRO_5002774339" evidence="2">
    <location>
        <begin position="31"/>
        <end position="150"/>
    </location>
</feature>
<evidence type="ECO:0000256" key="1">
    <source>
        <dbReference type="SAM" id="MobiDB-lite"/>
    </source>
</evidence>
<organism evidence="3 4">
    <name type="scientific">Opitutus terrae (strain DSM 11246 / JCM 15787 / PB90-1)</name>
    <dbReference type="NCBI Taxonomy" id="452637"/>
    <lineage>
        <taxon>Bacteria</taxon>
        <taxon>Pseudomonadati</taxon>
        <taxon>Verrucomicrobiota</taxon>
        <taxon>Opitutia</taxon>
        <taxon>Opitutales</taxon>
        <taxon>Opitutaceae</taxon>
        <taxon>Opitutus</taxon>
    </lineage>
</organism>
<dbReference type="AlphaFoldDB" id="B1ZQH7"/>
<sequence>MKTFSSLSQAAAGIAMLGALLAIVPTEAQARSRTTVVHGSRGAVYQRQVEHVPGRLNASGAVTRPDGRTASRSFSTQKTNAGRVTSARATGFNGKTATYDSSRVRTANGYERQATATGPNGATASKHVSVAREGDTVTRTVTHTNTPPPQ</sequence>
<accession>B1ZQH7</accession>
<name>B1ZQH7_OPITP</name>
<gene>
    <name evidence="3" type="ordered locus">Oter_2304</name>
</gene>
<feature type="compositionally biased region" description="Polar residues" evidence="1">
    <location>
        <begin position="70"/>
        <end position="83"/>
    </location>
</feature>
<evidence type="ECO:0000313" key="4">
    <source>
        <dbReference type="Proteomes" id="UP000007013"/>
    </source>
</evidence>
<dbReference type="KEGG" id="ote:Oter_2304"/>